<organism evidence="1 2">
    <name type="scientific">Kumtagia ephedrae</name>
    <dbReference type="NCBI Taxonomy" id="2116701"/>
    <lineage>
        <taxon>Bacteria</taxon>
        <taxon>Pseudomonadati</taxon>
        <taxon>Pseudomonadota</taxon>
        <taxon>Alphaproteobacteria</taxon>
        <taxon>Hyphomicrobiales</taxon>
        <taxon>Phyllobacteriaceae</taxon>
        <taxon>Kumtagia</taxon>
    </lineage>
</organism>
<accession>A0A2P7S9J3</accession>
<dbReference type="Proteomes" id="UP000241229">
    <property type="component" value="Unassembled WGS sequence"/>
</dbReference>
<dbReference type="AlphaFoldDB" id="A0A2P7S9J3"/>
<dbReference type="RefSeq" id="WP_106772840.1">
    <property type="nucleotide sequence ID" value="NZ_PXYK01000012.1"/>
</dbReference>
<dbReference type="OrthoDB" id="564871at2"/>
<sequence length="268" mass="30615">MKKQIICINWGTKYGPPYINRLYAMVARNITPPFTFTCFTDSSEGVRPEVRCEPLPPLDAPLPAKSPGIWNKARLWSAELADLTGPVLFLDLDLLVTGSLDGFFEHGEEDDVILAVNPVRPLERLGQTSIYRFPVGKLLPLKQAFEADPEGIAGRFRYEQRFVTRTAPGGIKFWPRRWVLLFRHDLIPVFPINFFRPPRLPKDARVVLFAGHLNPPEAIEGRWKSGRATKTPLQHLAALFTGKRRGGIRQHLSHYYLPADWVAEHWRE</sequence>
<protein>
    <submittedName>
        <fullName evidence="1">Glycosyl transferase</fullName>
    </submittedName>
</protein>
<dbReference type="EMBL" id="PXYK01000012">
    <property type="protein sequence ID" value="PSJ59156.1"/>
    <property type="molecule type" value="Genomic_DNA"/>
</dbReference>
<gene>
    <name evidence="1" type="ORF">C7I84_14155</name>
</gene>
<name>A0A2P7S9J3_9HYPH</name>
<proteinExistence type="predicted"/>
<evidence type="ECO:0000313" key="1">
    <source>
        <dbReference type="EMBL" id="PSJ59156.1"/>
    </source>
</evidence>
<keyword evidence="1" id="KW-0808">Transferase</keyword>
<reference evidence="1 2" key="1">
    <citation type="submission" date="2018-03" db="EMBL/GenBank/DDBJ databases">
        <title>The draft genome of Mesorhizobium sp. 6GN-30.</title>
        <authorList>
            <person name="Liu L."/>
            <person name="Li L."/>
            <person name="Wang T."/>
            <person name="Zhang X."/>
            <person name="Liang L."/>
        </authorList>
    </citation>
    <scope>NUCLEOTIDE SEQUENCE [LARGE SCALE GENOMIC DNA]</scope>
    <source>
        <strain evidence="1 2">6GN30</strain>
    </source>
</reference>
<dbReference type="GO" id="GO:0016740">
    <property type="term" value="F:transferase activity"/>
    <property type="evidence" value="ECO:0007669"/>
    <property type="project" value="UniProtKB-KW"/>
</dbReference>
<dbReference type="SUPFAM" id="SSF53448">
    <property type="entry name" value="Nucleotide-diphospho-sugar transferases"/>
    <property type="match status" value="1"/>
</dbReference>
<keyword evidence="2" id="KW-1185">Reference proteome</keyword>
<dbReference type="InterPro" id="IPR029044">
    <property type="entry name" value="Nucleotide-diphossugar_trans"/>
</dbReference>
<evidence type="ECO:0000313" key="2">
    <source>
        <dbReference type="Proteomes" id="UP000241229"/>
    </source>
</evidence>
<comment type="caution">
    <text evidence="1">The sequence shown here is derived from an EMBL/GenBank/DDBJ whole genome shotgun (WGS) entry which is preliminary data.</text>
</comment>